<proteinExistence type="inferred from homology"/>
<comment type="similarity">
    <text evidence="2">Belongs to the UPF0702 family.</text>
</comment>
<keyword evidence="5 7" id="KW-1133">Transmembrane helix</keyword>
<dbReference type="KEGG" id="cted:CTEST_07400"/>
<dbReference type="AlphaFoldDB" id="A0A0G3HCL8"/>
<sequence length="183" mass="19683">MDRLLGELTIEPWRIPVVVISAVGIYLGFMVLVKLFGSRVLTSMTASDAVVVIMFGAVGGRVILGHPPTLAAGLIGLLTLMLLEAAFGTLRRYTGWGKMINRQAVLIVAHGELQSDLMRQAHVSRTDVYTAVRRAGLGSLDLVQAMFLEPTGTLSLIRTGQSIQPEILRSVQGAERLESGKAS</sequence>
<protein>
    <submittedName>
        <fullName evidence="9">Putative DUF421 family protein</fullName>
    </submittedName>
</protein>
<keyword evidence="10" id="KW-1185">Reference proteome</keyword>
<keyword evidence="6 7" id="KW-0472">Membrane</keyword>
<evidence type="ECO:0000313" key="10">
    <source>
        <dbReference type="Proteomes" id="UP000035540"/>
    </source>
</evidence>
<keyword evidence="3" id="KW-1003">Cell membrane</keyword>
<organism evidence="9 10">
    <name type="scientific">Corynebacterium testudinoris</name>
    <dbReference type="NCBI Taxonomy" id="136857"/>
    <lineage>
        <taxon>Bacteria</taxon>
        <taxon>Bacillati</taxon>
        <taxon>Actinomycetota</taxon>
        <taxon>Actinomycetes</taxon>
        <taxon>Mycobacteriales</taxon>
        <taxon>Corynebacteriaceae</taxon>
        <taxon>Corynebacterium</taxon>
    </lineage>
</organism>
<feature type="domain" description="YetF C-terminal" evidence="8">
    <location>
        <begin position="98"/>
        <end position="161"/>
    </location>
</feature>
<dbReference type="InterPro" id="IPR023090">
    <property type="entry name" value="UPF0702_alpha/beta_dom_sf"/>
</dbReference>
<evidence type="ECO:0000256" key="7">
    <source>
        <dbReference type="SAM" id="Phobius"/>
    </source>
</evidence>
<evidence type="ECO:0000256" key="4">
    <source>
        <dbReference type="ARBA" id="ARBA00022692"/>
    </source>
</evidence>
<dbReference type="RefSeq" id="WP_047253191.1">
    <property type="nucleotide sequence ID" value="NZ_CP011545.1"/>
</dbReference>
<dbReference type="STRING" id="136857.CTEST_07400"/>
<evidence type="ECO:0000259" key="8">
    <source>
        <dbReference type="Pfam" id="PF04239"/>
    </source>
</evidence>
<evidence type="ECO:0000256" key="3">
    <source>
        <dbReference type="ARBA" id="ARBA00022475"/>
    </source>
</evidence>
<evidence type="ECO:0000256" key="6">
    <source>
        <dbReference type="ARBA" id="ARBA00023136"/>
    </source>
</evidence>
<comment type="subcellular location">
    <subcellularLocation>
        <location evidence="1">Cell membrane</location>
        <topology evidence="1">Multi-pass membrane protein</topology>
    </subcellularLocation>
</comment>
<reference evidence="10" key="2">
    <citation type="submission" date="2015-05" db="EMBL/GenBank/DDBJ databases">
        <title>Complete genome sequence of Corynebacterium testudinoris DSM 44614, recovered from necrotic lesions in the mouth of a tortoise.</title>
        <authorList>
            <person name="Ruckert C."/>
            <person name="Albersmeier A."/>
            <person name="Winkler A."/>
            <person name="Tauch A."/>
        </authorList>
    </citation>
    <scope>NUCLEOTIDE SEQUENCE [LARGE SCALE GENOMIC DNA]</scope>
    <source>
        <strain evidence="10">DSM 44614</strain>
    </source>
</reference>
<evidence type="ECO:0000313" key="9">
    <source>
        <dbReference type="EMBL" id="AKK08917.1"/>
    </source>
</evidence>
<reference evidence="9 10" key="1">
    <citation type="journal article" date="2015" name="Genome Announc.">
        <title>Complete Genome Sequence of the Type Strain Corynebacterium testudinoris DSM 44614, Recovered from Necrotic Lesions in the Mouth of a Tortoise.</title>
        <authorList>
            <person name="Ruckert C."/>
            <person name="Kriete M."/>
            <person name="Jaenicke S."/>
            <person name="Winkler A."/>
            <person name="Tauch A."/>
        </authorList>
    </citation>
    <scope>NUCLEOTIDE SEQUENCE [LARGE SCALE GENOMIC DNA]</scope>
    <source>
        <strain evidence="9 10">DSM 44614</strain>
    </source>
</reference>
<dbReference type="InterPro" id="IPR007353">
    <property type="entry name" value="DUF421"/>
</dbReference>
<evidence type="ECO:0000256" key="5">
    <source>
        <dbReference type="ARBA" id="ARBA00022989"/>
    </source>
</evidence>
<gene>
    <name evidence="9" type="ORF">CTEST_07400</name>
</gene>
<feature type="transmembrane region" description="Helical" evidence="7">
    <location>
        <begin position="13"/>
        <end position="33"/>
    </location>
</feature>
<evidence type="ECO:0000256" key="2">
    <source>
        <dbReference type="ARBA" id="ARBA00006448"/>
    </source>
</evidence>
<evidence type="ECO:0000256" key="1">
    <source>
        <dbReference type="ARBA" id="ARBA00004651"/>
    </source>
</evidence>
<dbReference type="EMBL" id="CP011545">
    <property type="protein sequence ID" value="AKK08917.1"/>
    <property type="molecule type" value="Genomic_DNA"/>
</dbReference>
<dbReference type="Gene3D" id="3.30.240.20">
    <property type="entry name" value="bsu07140 like domains"/>
    <property type="match status" value="1"/>
</dbReference>
<name>A0A0G3HCL8_9CORY</name>
<feature type="transmembrane region" description="Helical" evidence="7">
    <location>
        <begin position="45"/>
        <end position="64"/>
    </location>
</feature>
<dbReference type="GO" id="GO:0005886">
    <property type="term" value="C:plasma membrane"/>
    <property type="evidence" value="ECO:0007669"/>
    <property type="project" value="UniProtKB-SubCell"/>
</dbReference>
<accession>A0A0G3HCL8</accession>
<dbReference type="Pfam" id="PF04239">
    <property type="entry name" value="DUF421"/>
    <property type="match status" value="1"/>
</dbReference>
<dbReference type="PANTHER" id="PTHR34582:SF6">
    <property type="entry name" value="UPF0702 TRANSMEMBRANE PROTEIN YCAP"/>
    <property type="match status" value="1"/>
</dbReference>
<dbReference type="Proteomes" id="UP000035540">
    <property type="component" value="Chromosome"/>
</dbReference>
<dbReference type="PANTHER" id="PTHR34582">
    <property type="entry name" value="UPF0702 TRANSMEMBRANE PROTEIN YCAP"/>
    <property type="match status" value="1"/>
</dbReference>
<dbReference type="PATRIC" id="fig|136857.5.peg.1476"/>
<feature type="transmembrane region" description="Helical" evidence="7">
    <location>
        <begin position="70"/>
        <end position="90"/>
    </location>
</feature>
<keyword evidence="4 7" id="KW-0812">Transmembrane</keyword>